<protein>
    <submittedName>
        <fullName evidence="1">Uncharacterized protein</fullName>
    </submittedName>
</protein>
<sequence length="72" mass="8428">MSLIQQRGRRKLSEETFILEYFWTRVMNQEHSKSCKNGSILKDFTVSSQNPHSRTLHVGNDAPRSQFVTMEL</sequence>
<proteinExistence type="predicted"/>
<accession>A0A4Z1JPE5</accession>
<name>A0A4Z1JPE5_9HELO</name>
<organism evidence="1 2">
    <name type="scientific">Botrytis elliptica</name>
    <dbReference type="NCBI Taxonomy" id="278938"/>
    <lineage>
        <taxon>Eukaryota</taxon>
        <taxon>Fungi</taxon>
        <taxon>Dikarya</taxon>
        <taxon>Ascomycota</taxon>
        <taxon>Pezizomycotina</taxon>
        <taxon>Leotiomycetes</taxon>
        <taxon>Helotiales</taxon>
        <taxon>Sclerotiniaceae</taxon>
        <taxon>Botrytis</taxon>
    </lineage>
</organism>
<evidence type="ECO:0000313" key="2">
    <source>
        <dbReference type="Proteomes" id="UP000297229"/>
    </source>
</evidence>
<gene>
    <name evidence="1" type="ORF">BELL_0212g00170</name>
</gene>
<dbReference type="EMBL" id="PQXM01000211">
    <property type="protein sequence ID" value="TGO75458.1"/>
    <property type="molecule type" value="Genomic_DNA"/>
</dbReference>
<reference evidence="1 2" key="1">
    <citation type="submission" date="2017-12" db="EMBL/GenBank/DDBJ databases">
        <title>Comparative genomics of Botrytis spp.</title>
        <authorList>
            <person name="Valero-Jimenez C.A."/>
            <person name="Tapia P."/>
            <person name="Veloso J."/>
            <person name="Silva-Moreno E."/>
            <person name="Staats M."/>
            <person name="Valdes J.H."/>
            <person name="Van Kan J.A.L."/>
        </authorList>
    </citation>
    <scope>NUCLEOTIDE SEQUENCE [LARGE SCALE GENOMIC DNA]</scope>
    <source>
        <strain evidence="1 2">Be9601</strain>
    </source>
</reference>
<comment type="caution">
    <text evidence="1">The sequence shown here is derived from an EMBL/GenBank/DDBJ whole genome shotgun (WGS) entry which is preliminary data.</text>
</comment>
<dbReference type="Proteomes" id="UP000297229">
    <property type="component" value="Unassembled WGS sequence"/>
</dbReference>
<keyword evidence="2" id="KW-1185">Reference proteome</keyword>
<evidence type="ECO:0000313" key="1">
    <source>
        <dbReference type="EMBL" id="TGO75458.1"/>
    </source>
</evidence>
<dbReference type="AlphaFoldDB" id="A0A4Z1JPE5"/>